<dbReference type="InterPro" id="IPR018197">
    <property type="entry name" value="Glycerate_kinase_RE-like"/>
</dbReference>
<accession>A0A066RYI1</accession>
<organism evidence="5 6">
    <name type="scientific">Photobacterium galatheae</name>
    <dbReference type="NCBI Taxonomy" id="1654360"/>
    <lineage>
        <taxon>Bacteria</taxon>
        <taxon>Pseudomonadati</taxon>
        <taxon>Pseudomonadota</taxon>
        <taxon>Gammaproteobacteria</taxon>
        <taxon>Vibrionales</taxon>
        <taxon>Vibrionaceae</taxon>
        <taxon>Photobacterium</taxon>
    </lineage>
</organism>
<reference evidence="5 6" key="1">
    <citation type="submission" date="2014-04" db="EMBL/GenBank/DDBJ databases">
        <title>Draft genome sequence of Photobacterium halotolerans S2753: a solonamide, ngercheumicin and holomycin producer.</title>
        <authorList>
            <person name="Machado H.R."/>
            <person name="Gram L."/>
        </authorList>
    </citation>
    <scope>NUCLEOTIDE SEQUENCE [LARGE SCALE GENOMIC DNA]</scope>
    <source>
        <strain evidence="5 6">S2753</strain>
    </source>
</reference>
<comment type="similarity">
    <text evidence="1 4">Belongs to the glycerate kinase type-1 family.</text>
</comment>
<proteinExistence type="inferred from homology"/>
<dbReference type="Proteomes" id="UP000027192">
    <property type="component" value="Unassembled WGS sequence"/>
</dbReference>
<dbReference type="PANTHER" id="PTHR21599">
    <property type="entry name" value="GLYCERATE KINASE"/>
    <property type="match status" value="1"/>
</dbReference>
<dbReference type="Gene3D" id="3.40.50.10350">
    <property type="entry name" value="Glycerate kinase, domain 1"/>
    <property type="match status" value="1"/>
</dbReference>
<dbReference type="InterPro" id="IPR018193">
    <property type="entry name" value="Glyc_kinase_flavodox-like_fold"/>
</dbReference>
<dbReference type="OrthoDB" id="9774290at2"/>
<dbReference type="NCBIfam" id="TIGR00045">
    <property type="entry name" value="glycerate kinase"/>
    <property type="match status" value="1"/>
</dbReference>
<dbReference type="InterPro" id="IPR036129">
    <property type="entry name" value="Glycerate_kinase_sf"/>
</dbReference>
<keyword evidence="6" id="KW-1185">Reference proteome</keyword>
<evidence type="ECO:0000313" key="5">
    <source>
        <dbReference type="EMBL" id="KDM92712.1"/>
    </source>
</evidence>
<dbReference type="Gene3D" id="3.90.1510.10">
    <property type="entry name" value="Glycerate kinase, domain 2"/>
    <property type="match status" value="1"/>
</dbReference>
<dbReference type="SUPFAM" id="SSF110738">
    <property type="entry name" value="Glycerate kinase I"/>
    <property type="match status" value="1"/>
</dbReference>
<evidence type="ECO:0000256" key="3">
    <source>
        <dbReference type="ARBA" id="ARBA00022777"/>
    </source>
</evidence>
<evidence type="ECO:0000256" key="1">
    <source>
        <dbReference type="ARBA" id="ARBA00006284"/>
    </source>
</evidence>
<dbReference type="InterPro" id="IPR004381">
    <property type="entry name" value="Glycerate_kinase"/>
</dbReference>
<dbReference type="GO" id="GO:0008887">
    <property type="term" value="F:glycerate kinase activity"/>
    <property type="evidence" value="ECO:0007669"/>
    <property type="project" value="UniProtKB-UniRule"/>
</dbReference>
<dbReference type="AlphaFoldDB" id="A0A066RYI1"/>
<sequence>MKIIIAPDSYKESLTAMAVAEAIERGFRQVLPDADYQKLPMADGGEGTVRSLVDATDGQIIHQHVTGPLGHPVNAFYGLLGDGKTAVIEMAAASGLHLVPMQARNPLLTTSYGTGELIKAALDQDIDHLIIGIGGSATNDGGVGMLQALGVQCLDQHNLAIGDGGGALSHLTSIDLFGLDPRLAEIRLEVACDVDNPLCGPQGASVVFGPQKGATPAMVTQLDHNLSHFADVLCHQLGRDIRQHPGAGAAGGMGAALLGVLNATLRPGIEIVMDAVRLDDAMADADLVITGEGRIDSQSIHGKTPVGVARAAKRFGLPVIGITGSLSEDCGVVHDHGIDAVFSVVNRACDLEEALSQGAANLELTARNVAALLTIGGQLKAQHPST</sequence>
<keyword evidence="2 4" id="KW-0808">Transferase</keyword>
<evidence type="ECO:0000256" key="2">
    <source>
        <dbReference type="ARBA" id="ARBA00022679"/>
    </source>
</evidence>
<dbReference type="Pfam" id="PF02595">
    <property type="entry name" value="Gly_kinase"/>
    <property type="match status" value="1"/>
</dbReference>
<dbReference type="EMBL" id="JMIB01000006">
    <property type="protein sequence ID" value="KDM92712.1"/>
    <property type="molecule type" value="Genomic_DNA"/>
</dbReference>
<dbReference type="STRING" id="1654360.EA58_04915"/>
<dbReference type="RefSeq" id="WP_036749535.1">
    <property type="nucleotide sequence ID" value="NZ_JAGSGC010000005.1"/>
</dbReference>
<gene>
    <name evidence="5" type="ORF">EA58_04915</name>
</gene>
<name>A0A066RYI1_9GAMM</name>
<comment type="caution">
    <text evidence="5">The sequence shown here is derived from an EMBL/GenBank/DDBJ whole genome shotgun (WGS) entry which is preliminary data.</text>
</comment>
<evidence type="ECO:0000313" key="6">
    <source>
        <dbReference type="Proteomes" id="UP000027192"/>
    </source>
</evidence>
<dbReference type="PANTHER" id="PTHR21599:SF0">
    <property type="entry name" value="GLYCERATE KINASE"/>
    <property type="match status" value="1"/>
</dbReference>
<dbReference type="GO" id="GO:0031388">
    <property type="term" value="P:organic acid phosphorylation"/>
    <property type="evidence" value="ECO:0007669"/>
    <property type="project" value="UniProtKB-UniRule"/>
</dbReference>
<protein>
    <submittedName>
        <fullName evidence="5">Glycerate kinase</fullName>
    </submittedName>
</protein>
<keyword evidence="3 4" id="KW-0418">Kinase</keyword>
<dbReference type="PIRSF" id="PIRSF006078">
    <property type="entry name" value="GlxK"/>
    <property type="match status" value="1"/>
</dbReference>
<evidence type="ECO:0000256" key="4">
    <source>
        <dbReference type="PIRNR" id="PIRNR006078"/>
    </source>
</evidence>